<dbReference type="EMBL" id="BGZK01000033">
    <property type="protein sequence ID" value="GBP09038.1"/>
    <property type="molecule type" value="Genomic_DNA"/>
</dbReference>
<evidence type="ECO:0000313" key="1">
    <source>
        <dbReference type="EMBL" id="GBP09038.1"/>
    </source>
</evidence>
<reference evidence="1 2" key="1">
    <citation type="journal article" date="2019" name="Commun. Biol.">
        <title>The bagworm genome reveals a unique fibroin gene that provides high tensile strength.</title>
        <authorList>
            <person name="Kono N."/>
            <person name="Nakamura H."/>
            <person name="Ohtoshi R."/>
            <person name="Tomita M."/>
            <person name="Numata K."/>
            <person name="Arakawa K."/>
        </authorList>
    </citation>
    <scope>NUCLEOTIDE SEQUENCE [LARGE SCALE GENOMIC DNA]</scope>
</reference>
<proteinExistence type="predicted"/>
<keyword evidence="2" id="KW-1185">Reference proteome</keyword>
<accession>A0A4C1T6D7</accession>
<sequence>MAAVTALPSARRARASFATFDGETTDEWREDRDGRGPRVRALVLLCAINNYTRTKKLESYNLFTGAGLGKKDICGRGRRGACGAGGRRPRGKNGDVIYSNCYISVGKLISFPFHRERGKKICERQMDVNAMRAPARAARPPGCNKRIRSLSWGNCIKL</sequence>
<comment type="caution">
    <text evidence="1">The sequence shown here is derived from an EMBL/GenBank/DDBJ whole genome shotgun (WGS) entry which is preliminary data.</text>
</comment>
<organism evidence="1 2">
    <name type="scientific">Eumeta variegata</name>
    <name type="common">Bagworm moth</name>
    <name type="synonym">Eumeta japonica</name>
    <dbReference type="NCBI Taxonomy" id="151549"/>
    <lineage>
        <taxon>Eukaryota</taxon>
        <taxon>Metazoa</taxon>
        <taxon>Ecdysozoa</taxon>
        <taxon>Arthropoda</taxon>
        <taxon>Hexapoda</taxon>
        <taxon>Insecta</taxon>
        <taxon>Pterygota</taxon>
        <taxon>Neoptera</taxon>
        <taxon>Endopterygota</taxon>
        <taxon>Lepidoptera</taxon>
        <taxon>Glossata</taxon>
        <taxon>Ditrysia</taxon>
        <taxon>Tineoidea</taxon>
        <taxon>Psychidae</taxon>
        <taxon>Oiketicinae</taxon>
        <taxon>Eumeta</taxon>
    </lineage>
</organism>
<dbReference type="AlphaFoldDB" id="A0A4C1T6D7"/>
<name>A0A4C1T6D7_EUMVA</name>
<protein>
    <submittedName>
        <fullName evidence="1">Uncharacterized protein</fullName>
    </submittedName>
</protein>
<dbReference type="Proteomes" id="UP000299102">
    <property type="component" value="Unassembled WGS sequence"/>
</dbReference>
<gene>
    <name evidence="1" type="ORF">EVAR_78382_1</name>
</gene>
<evidence type="ECO:0000313" key="2">
    <source>
        <dbReference type="Proteomes" id="UP000299102"/>
    </source>
</evidence>